<evidence type="ECO:0000313" key="2">
    <source>
        <dbReference type="EMBL" id="PYI34582.1"/>
    </source>
</evidence>
<feature type="compositionally biased region" description="Low complexity" evidence="1">
    <location>
        <begin position="527"/>
        <end position="537"/>
    </location>
</feature>
<feature type="compositionally biased region" description="Basic and acidic residues" evidence="1">
    <location>
        <begin position="84"/>
        <end position="100"/>
    </location>
</feature>
<evidence type="ECO:0000313" key="3">
    <source>
        <dbReference type="Proteomes" id="UP000248817"/>
    </source>
</evidence>
<feature type="compositionally biased region" description="Basic and acidic residues" evidence="1">
    <location>
        <begin position="658"/>
        <end position="684"/>
    </location>
</feature>
<feature type="compositionally biased region" description="Basic and acidic residues" evidence="1">
    <location>
        <begin position="327"/>
        <end position="341"/>
    </location>
</feature>
<feature type="region of interest" description="Disordered" evidence="1">
    <location>
        <begin position="82"/>
        <end position="236"/>
    </location>
</feature>
<keyword evidence="3" id="KW-1185">Reference proteome</keyword>
<accession>A0A2V5IH54</accession>
<feature type="compositionally biased region" description="Basic residues" evidence="1">
    <location>
        <begin position="760"/>
        <end position="772"/>
    </location>
</feature>
<dbReference type="Proteomes" id="UP000248817">
    <property type="component" value="Unassembled WGS sequence"/>
</dbReference>
<gene>
    <name evidence="2" type="ORF">BP00DRAFT_56093</name>
</gene>
<evidence type="ECO:0000256" key="1">
    <source>
        <dbReference type="SAM" id="MobiDB-lite"/>
    </source>
</evidence>
<feature type="region of interest" description="Disordered" evidence="1">
    <location>
        <begin position="411"/>
        <end position="717"/>
    </location>
</feature>
<name>A0A2V5IH54_9EURO</name>
<protein>
    <submittedName>
        <fullName evidence="2">Uncharacterized protein</fullName>
    </submittedName>
</protein>
<dbReference type="AlphaFoldDB" id="A0A2V5IH54"/>
<feature type="compositionally biased region" description="Basic and acidic residues" evidence="1">
    <location>
        <begin position="691"/>
        <end position="706"/>
    </location>
</feature>
<reference evidence="2 3" key="1">
    <citation type="submission" date="2018-02" db="EMBL/GenBank/DDBJ databases">
        <title>The genomes of Aspergillus section Nigri reveals drivers in fungal speciation.</title>
        <authorList>
            <consortium name="DOE Joint Genome Institute"/>
            <person name="Vesth T.C."/>
            <person name="Nybo J."/>
            <person name="Theobald S."/>
            <person name="Brandl J."/>
            <person name="Frisvad J.C."/>
            <person name="Nielsen K.F."/>
            <person name="Lyhne E.K."/>
            <person name="Kogle M.E."/>
            <person name="Kuo A."/>
            <person name="Riley R."/>
            <person name="Clum A."/>
            <person name="Nolan M."/>
            <person name="Lipzen A."/>
            <person name="Salamov A."/>
            <person name="Henrissat B."/>
            <person name="Wiebenga A."/>
            <person name="De vries R.P."/>
            <person name="Grigoriev I.V."/>
            <person name="Mortensen U.H."/>
            <person name="Andersen M.R."/>
            <person name="Baker S.E."/>
        </authorList>
    </citation>
    <scope>NUCLEOTIDE SEQUENCE [LARGE SCALE GENOMIC DNA]</scope>
    <source>
        <strain evidence="2 3">CBS 114.80</strain>
    </source>
</reference>
<feature type="region of interest" description="Disordered" evidence="1">
    <location>
        <begin position="327"/>
        <end position="367"/>
    </location>
</feature>
<feature type="compositionally biased region" description="Polar residues" evidence="1">
    <location>
        <begin position="593"/>
        <end position="647"/>
    </location>
</feature>
<feature type="region of interest" description="Disordered" evidence="1">
    <location>
        <begin position="1"/>
        <end position="33"/>
    </location>
</feature>
<feature type="compositionally biased region" description="Polar residues" evidence="1">
    <location>
        <begin position="109"/>
        <end position="123"/>
    </location>
</feature>
<feature type="compositionally biased region" description="Polar residues" evidence="1">
    <location>
        <begin position="556"/>
        <end position="566"/>
    </location>
</feature>
<feature type="compositionally biased region" description="Acidic residues" evidence="1">
    <location>
        <begin position="226"/>
        <end position="236"/>
    </location>
</feature>
<feature type="compositionally biased region" description="Low complexity" evidence="1">
    <location>
        <begin position="203"/>
        <end position="216"/>
    </location>
</feature>
<sequence>MTTSVSSTPRTKRVEFAEPLTSSPRRSYTNAITSKDVTEAITHTLMKDSAIVKDMAYSASDLLHALHEKTVDDILSDEASQHSSRFDDYSQTSDHNHTPDFSRSPDWSHGSQRQSPTVRQLSSPDWALGKRIIPDYRSDSESGDDSTSESGSAVSFEPGFESAAQSRSEFRSNSNSEPIMLPPDSPKQSALHPDIESIDLLKSPSPSVSPDPGSYSTAREDTGNQDADDDTSEFEFDSEWEEDYHQFPSVSRPQVRELGFALCTSDFMRRGIYPVKRAEKRAFVDHASQKAVEIGMTEEEFERMMRALRGVYLLQWGAKSGDDSKVIPEIGSKLESDDGQEKGPVGPGESSVVISESQQAALGPKSVESLPGAVLADDQGEDVVLGTRQDEPKPKTMAASVFESLQRLDFASADESGKGSAKSIDKSRPSSRKENNMAAPIDVDLTAASPATGKSPTMGTEHTDRKKRPSGEGLAEKSTKKMKAPVDDSSVGGKKRKQDESPLLSKDQPGNASHSDKSKRRKKTRSSSESHASSNPASTPPVQLNGDGKATKDKATNSTKTKSLQSKKAYKLADDGLEYVGQLTAEPKRNPRMASTAQQPKKTITTSKSMQPKNTSESVIPKGSTNQQPTQTARSWNSNQSNGTQKAGASKITARPAQAREFEKSGYLKKDSTAKGHLNNRDTAELIDLTDPEKGKYANKAKDPNLHKPGTPAMTKGSELAKLEGQISDIQAQIQHQGLLKAKQAATRRANPNKSPRTPKNGKAKGRSAKKSTRTEHSDFPTPMIRKGQPPAMRYGPYSSV</sequence>
<proteinExistence type="predicted"/>
<feature type="compositionally biased region" description="Basic and acidic residues" evidence="1">
    <location>
        <begin position="423"/>
        <end position="435"/>
    </location>
</feature>
<feature type="region of interest" description="Disordered" evidence="1">
    <location>
        <begin position="734"/>
        <end position="801"/>
    </location>
</feature>
<feature type="compositionally biased region" description="Polar residues" evidence="1">
    <location>
        <begin position="20"/>
        <end position="33"/>
    </location>
</feature>
<dbReference type="EMBL" id="KZ825475">
    <property type="protein sequence ID" value="PYI34582.1"/>
    <property type="molecule type" value="Genomic_DNA"/>
</dbReference>
<organism evidence="2 3">
    <name type="scientific">Aspergillus indologenus CBS 114.80</name>
    <dbReference type="NCBI Taxonomy" id="1450541"/>
    <lineage>
        <taxon>Eukaryota</taxon>
        <taxon>Fungi</taxon>
        <taxon>Dikarya</taxon>
        <taxon>Ascomycota</taxon>
        <taxon>Pezizomycotina</taxon>
        <taxon>Eurotiomycetes</taxon>
        <taxon>Eurotiomycetidae</taxon>
        <taxon>Eurotiales</taxon>
        <taxon>Aspergillaceae</taxon>
        <taxon>Aspergillus</taxon>
        <taxon>Aspergillus subgen. Circumdati</taxon>
    </lineage>
</organism>